<evidence type="ECO:0000259" key="7">
    <source>
        <dbReference type="SMART" id="SM00853"/>
    </source>
</evidence>
<dbReference type="InterPro" id="IPR014790">
    <property type="entry name" value="MutL_C"/>
</dbReference>
<evidence type="ECO:0000256" key="1">
    <source>
        <dbReference type="ARBA" id="ARBA00006082"/>
    </source>
</evidence>
<dbReference type="InterPro" id="IPR014721">
    <property type="entry name" value="Ribsml_uS5_D2-typ_fold_subgr"/>
</dbReference>
<dbReference type="PATRIC" id="fig|1679444.3.peg.1282"/>
<gene>
    <name evidence="5" type="primary">mutL</name>
    <name evidence="9" type="ORF">PYTT_2477</name>
</gene>
<dbReference type="SUPFAM" id="SSF118116">
    <property type="entry name" value="DNA mismatch repair protein MutL"/>
    <property type="match status" value="1"/>
</dbReference>
<evidence type="ECO:0000313" key="10">
    <source>
        <dbReference type="Proteomes" id="UP000176204"/>
    </source>
</evidence>
<dbReference type="KEGG" id="agl:PYTT_2477"/>
<dbReference type="SUPFAM" id="SSF54211">
    <property type="entry name" value="Ribosomal protein S5 domain 2-like"/>
    <property type="match status" value="1"/>
</dbReference>
<dbReference type="InterPro" id="IPR020568">
    <property type="entry name" value="Ribosomal_Su5_D2-typ_SF"/>
</dbReference>
<keyword evidence="3 5" id="KW-0227">DNA damage</keyword>
<protein>
    <recommendedName>
        <fullName evidence="2 5">DNA mismatch repair protein MutL</fullName>
    </recommendedName>
</protein>
<dbReference type="HAMAP" id="MF_00149">
    <property type="entry name" value="DNA_mis_repair"/>
    <property type="match status" value="1"/>
</dbReference>
<dbReference type="InterPro" id="IPR002099">
    <property type="entry name" value="MutL/Mlh/PMS"/>
</dbReference>
<feature type="region of interest" description="Disordered" evidence="6">
    <location>
        <begin position="329"/>
        <end position="382"/>
    </location>
</feature>
<dbReference type="Pfam" id="PF13589">
    <property type="entry name" value="HATPase_c_3"/>
    <property type="match status" value="1"/>
</dbReference>
<dbReference type="STRING" id="1679444.PYTT_2477"/>
<dbReference type="FunFam" id="3.30.565.10:FF:000003">
    <property type="entry name" value="DNA mismatch repair endonuclease MutL"/>
    <property type="match status" value="1"/>
</dbReference>
<feature type="compositionally biased region" description="Pro residues" evidence="6">
    <location>
        <begin position="337"/>
        <end position="349"/>
    </location>
</feature>
<name>A0A1C7PA82_9BACT</name>
<evidence type="ECO:0000256" key="6">
    <source>
        <dbReference type="SAM" id="MobiDB-lite"/>
    </source>
</evidence>
<dbReference type="InterPro" id="IPR020667">
    <property type="entry name" value="DNA_mismatch_repair_MutL"/>
</dbReference>
<dbReference type="PROSITE" id="PS00058">
    <property type="entry name" value="DNA_MISMATCH_REPAIR_1"/>
    <property type="match status" value="1"/>
</dbReference>
<dbReference type="PANTHER" id="PTHR10073">
    <property type="entry name" value="DNA MISMATCH REPAIR PROTEIN MLH, PMS, MUTL"/>
    <property type="match status" value="1"/>
</dbReference>
<sequence length="620" mass="68221">MSRIHIMSDTLASQVAAGEVVDRPASVIKELVENSLDAGAKTVRVEIRRGGISLMKVTDDGCGMSREDASLALLRHATSKLACTEDLFHITQLGFRGEALPSIASISRLRLATRRHEEVEGTEILCEGGDQTPPRDAGTAPGTTIEISDLFYNTPARRKFLKSEETEAGHIEHQFKLHALAFPGVRFMFTRDGQTVYDAVATTDMRQRIADFAGRTQADRLIAILPAEGPGISITGYLLPLSEARRNRRQQYIFLNRRPIDDKLVTRAIRDGFGGFPTGLHPALYLYIEMDPALVDVNVHPAKREVRFRRPGDLVAAIIEAVGNTLSAHARAETAPSPLPNQPALPQPPASTSQHPATAQPTKEPPSPASPRPTIPLPSKTTAPAIRPILPATPAAPVLPPTQRELNIPVRHPAPAPPPAATPQLPKHTPHFRLLGILKEQYALFENAEGLVLLSPRAARERILFEQFIAAHKKPVASQLLLSPVLLDMDTRDLAAVTQLLPHFEQAGFRIASFGHKTLRIEAIPAPLQLDRIEDFVADLIHSLTRGDTRIQRHRNPYEPFAIQMARQYARREDISPLLADPSRLLSYLLACEIPYCTPSGKPTLIPYAMSEITRKFQAN</sequence>
<evidence type="ECO:0000256" key="5">
    <source>
        <dbReference type="HAMAP-Rule" id="MF_00149"/>
    </source>
</evidence>
<dbReference type="Gene3D" id="3.30.1370.100">
    <property type="entry name" value="MutL, C-terminal domain, regulatory subdomain"/>
    <property type="match status" value="1"/>
</dbReference>
<dbReference type="InterPro" id="IPR013507">
    <property type="entry name" value="DNA_mismatch_S5_2-like"/>
</dbReference>
<dbReference type="GO" id="GO:0006298">
    <property type="term" value="P:mismatch repair"/>
    <property type="evidence" value="ECO:0007669"/>
    <property type="project" value="UniProtKB-UniRule"/>
</dbReference>
<dbReference type="SMART" id="SM01340">
    <property type="entry name" value="DNA_mis_repair"/>
    <property type="match status" value="1"/>
</dbReference>
<dbReference type="CDD" id="cd00782">
    <property type="entry name" value="MutL_Trans"/>
    <property type="match status" value="1"/>
</dbReference>
<feature type="domain" description="MutL C-terminal dimerisation" evidence="7">
    <location>
        <begin position="434"/>
        <end position="578"/>
    </location>
</feature>
<dbReference type="InterPro" id="IPR014762">
    <property type="entry name" value="DNA_mismatch_repair_CS"/>
</dbReference>
<keyword evidence="10" id="KW-1185">Reference proteome</keyword>
<dbReference type="InterPro" id="IPR037198">
    <property type="entry name" value="MutL_C_sf"/>
</dbReference>
<dbReference type="AlphaFoldDB" id="A0A1C7PA82"/>
<dbReference type="InterPro" id="IPR042120">
    <property type="entry name" value="MutL_C_dimsub"/>
</dbReference>
<evidence type="ECO:0000259" key="8">
    <source>
        <dbReference type="SMART" id="SM01340"/>
    </source>
</evidence>
<evidence type="ECO:0000256" key="3">
    <source>
        <dbReference type="ARBA" id="ARBA00022763"/>
    </source>
</evidence>
<dbReference type="NCBIfam" id="TIGR00585">
    <property type="entry name" value="mutl"/>
    <property type="match status" value="1"/>
</dbReference>
<evidence type="ECO:0000256" key="2">
    <source>
        <dbReference type="ARBA" id="ARBA00021975"/>
    </source>
</evidence>
<keyword evidence="4 5" id="KW-0234">DNA repair</keyword>
<evidence type="ECO:0000256" key="4">
    <source>
        <dbReference type="ARBA" id="ARBA00023204"/>
    </source>
</evidence>
<feature type="compositionally biased region" description="Pro residues" evidence="6">
    <location>
        <begin position="363"/>
        <end position="376"/>
    </location>
</feature>
<feature type="domain" description="DNA mismatch repair protein S5" evidence="8">
    <location>
        <begin position="209"/>
        <end position="327"/>
    </location>
</feature>
<dbReference type="PANTHER" id="PTHR10073:SF12">
    <property type="entry name" value="DNA MISMATCH REPAIR PROTEIN MLH1"/>
    <property type="match status" value="1"/>
</dbReference>
<dbReference type="Gene3D" id="3.30.1540.20">
    <property type="entry name" value="MutL, C-terminal domain, dimerisation subdomain"/>
    <property type="match status" value="1"/>
</dbReference>
<dbReference type="GO" id="GO:0030983">
    <property type="term" value="F:mismatched DNA binding"/>
    <property type="evidence" value="ECO:0007669"/>
    <property type="project" value="InterPro"/>
</dbReference>
<evidence type="ECO:0000313" key="9">
    <source>
        <dbReference type="EMBL" id="SEI00380.1"/>
    </source>
</evidence>
<dbReference type="CDD" id="cd16926">
    <property type="entry name" value="HATPase_MutL-MLH-PMS-like"/>
    <property type="match status" value="1"/>
</dbReference>
<dbReference type="GO" id="GO:0140664">
    <property type="term" value="F:ATP-dependent DNA damage sensor activity"/>
    <property type="evidence" value="ECO:0007669"/>
    <property type="project" value="InterPro"/>
</dbReference>
<reference evidence="10" key="1">
    <citation type="submission" date="2016-09" db="EMBL/GenBank/DDBJ databases">
        <authorList>
            <person name="Koehorst J."/>
        </authorList>
    </citation>
    <scope>NUCLEOTIDE SEQUENCE [LARGE SCALE GENOMIC DNA]</scope>
</reference>
<dbReference type="InterPro" id="IPR036890">
    <property type="entry name" value="HATPase_C_sf"/>
</dbReference>
<dbReference type="InterPro" id="IPR038973">
    <property type="entry name" value="MutL/Mlh/Pms-like"/>
</dbReference>
<dbReference type="Proteomes" id="UP000176204">
    <property type="component" value="Chromosome I"/>
</dbReference>
<dbReference type="GO" id="GO:0005524">
    <property type="term" value="F:ATP binding"/>
    <property type="evidence" value="ECO:0007669"/>
    <property type="project" value="InterPro"/>
</dbReference>
<dbReference type="Gene3D" id="3.30.230.10">
    <property type="match status" value="1"/>
</dbReference>
<dbReference type="SMART" id="SM00853">
    <property type="entry name" value="MutL_C"/>
    <property type="match status" value="1"/>
</dbReference>
<dbReference type="GO" id="GO:0016887">
    <property type="term" value="F:ATP hydrolysis activity"/>
    <property type="evidence" value="ECO:0007669"/>
    <property type="project" value="InterPro"/>
</dbReference>
<dbReference type="Gene3D" id="3.30.565.10">
    <property type="entry name" value="Histidine kinase-like ATPase, C-terminal domain"/>
    <property type="match status" value="1"/>
</dbReference>
<dbReference type="OrthoDB" id="9763467at2"/>
<dbReference type="Pfam" id="PF08676">
    <property type="entry name" value="MutL_C"/>
    <property type="match status" value="1"/>
</dbReference>
<organism evidence="9 10">
    <name type="scientific">Akkermansia glycaniphila</name>
    <dbReference type="NCBI Taxonomy" id="1679444"/>
    <lineage>
        <taxon>Bacteria</taxon>
        <taxon>Pseudomonadati</taxon>
        <taxon>Verrucomicrobiota</taxon>
        <taxon>Verrucomicrobiia</taxon>
        <taxon>Verrucomicrobiales</taxon>
        <taxon>Akkermansiaceae</taxon>
        <taxon>Akkermansia</taxon>
    </lineage>
</organism>
<proteinExistence type="inferred from homology"/>
<comment type="similarity">
    <text evidence="1 5">Belongs to the DNA mismatch repair MutL/HexB family.</text>
</comment>
<dbReference type="Pfam" id="PF01119">
    <property type="entry name" value="DNA_mis_repair"/>
    <property type="match status" value="1"/>
</dbReference>
<comment type="function">
    <text evidence="5">This protein is involved in the repair of mismatches in DNA. It is required for dam-dependent methyl-directed DNA mismatch repair. May act as a 'molecular matchmaker', a protein that promotes the formation of a stable complex between two or more DNA-binding proteins in an ATP-dependent manner without itself being part of a final effector complex.</text>
</comment>
<dbReference type="InterPro" id="IPR042121">
    <property type="entry name" value="MutL_C_regsub"/>
</dbReference>
<dbReference type="SUPFAM" id="SSF55874">
    <property type="entry name" value="ATPase domain of HSP90 chaperone/DNA topoisomerase II/histidine kinase"/>
    <property type="match status" value="1"/>
</dbReference>
<dbReference type="EMBL" id="LT629973">
    <property type="protein sequence ID" value="SEI00380.1"/>
    <property type="molecule type" value="Genomic_DNA"/>
</dbReference>
<accession>A0A1C7PA82</accession>
<dbReference type="GO" id="GO:0032300">
    <property type="term" value="C:mismatch repair complex"/>
    <property type="evidence" value="ECO:0007669"/>
    <property type="project" value="InterPro"/>
</dbReference>